<dbReference type="GO" id="GO:0003676">
    <property type="term" value="F:nucleic acid binding"/>
    <property type="evidence" value="ECO:0007669"/>
    <property type="project" value="InterPro"/>
</dbReference>
<evidence type="ECO:0000313" key="1">
    <source>
        <dbReference type="EnsemblMetazoa" id="PPA46799.1"/>
    </source>
</evidence>
<dbReference type="InterPro" id="IPR035979">
    <property type="entry name" value="RBD_domain_sf"/>
</dbReference>
<dbReference type="SUPFAM" id="SSF54928">
    <property type="entry name" value="RNA-binding domain, RBD"/>
    <property type="match status" value="1"/>
</dbReference>
<dbReference type="AlphaFoldDB" id="A0A8R1Z838"/>
<accession>A0A8R1Z838</accession>
<evidence type="ECO:0000313" key="2">
    <source>
        <dbReference type="Proteomes" id="UP000005239"/>
    </source>
</evidence>
<dbReference type="Proteomes" id="UP000005239">
    <property type="component" value="Unassembled WGS sequence"/>
</dbReference>
<dbReference type="EnsemblMetazoa" id="PPA46799.1">
    <property type="protein sequence ID" value="PPA46799.1"/>
    <property type="gene ID" value="WBGene00304578"/>
</dbReference>
<reference evidence="1" key="2">
    <citation type="submission" date="2022-06" db="UniProtKB">
        <authorList>
            <consortium name="EnsemblMetazoa"/>
        </authorList>
    </citation>
    <scope>IDENTIFICATION</scope>
    <source>
        <strain evidence="1">PS312</strain>
    </source>
</reference>
<reference evidence="2" key="1">
    <citation type="journal article" date="2008" name="Nat. Genet.">
        <title>The Pristionchus pacificus genome provides a unique perspective on nematode lifestyle and parasitism.</title>
        <authorList>
            <person name="Dieterich C."/>
            <person name="Clifton S.W."/>
            <person name="Schuster L.N."/>
            <person name="Chinwalla A."/>
            <person name="Delehaunty K."/>
            <person name="Dinkelacker I."/>
            <person name="Fulton L."/>
            <person name="Fulton R."/>
            <person name="Godfrey J."/>
            <person name="Minx P."/>
            <person name="Mitreva M."/>
            <person name="Roeseler W."/>
            <person name="Tian H."/>
            <person name="Witte H."/>
            <person name="Yang S.P."/>
            <person name="Wilson R.K."/>
            <person name="Sommer R.J."/>
        </authorList>
    </citation>
    <scope>NUCLEOTIDE SEQUENCE [LARGE SCALE GENOMIC DNA]</scope>
    <source>
        <strain evidence="2">PS312</strain>
    </source>
</reference>
<proteinExistence type="predicted"/>
<sequence length="237" mass="27172">YQVMFAPDDKWRCTEDLKVILITKQGKLTRQLALSFFRQFGKLTGCHVMQADRIACASYNTEEDAEKSLYKKMIPLGGMLCDVTTFKAGNRKIYISPVTLSEQAYRSYFEPKYGEILQFEKLPGQSSAFILFRKVDAAVACRNIYHCIDGTNVHALPPCTPGALYQPDRSTMYRVEPKLVRSFHAKTIIKGRSCELVVVIISTNQIMKQFAPIIREEKSLNPLFMSIFLDLNLYWQK</sequence>
<organism evidence="1 2">
    <name type="scientific">Pristionchus pacificus</name>
    <name type="common">Parasitic nematode worm</name>
    <dbReference type="NCBI Taxonomy" id="54126"/>
    <lineage>
        <taxon>Eukaryota</taxon>
        <taxon>Metazoa</taxon>
        <taxon>Ecdysozoa</taxon>
        <taxon>Nematoda</taxon>
        <taxon>Chromadorea</taxon>
        <taxon>Rhabditida</taxon>
        <taxon>Rhabditina</taxon>
        <taxon>Diplogasteromorpha</taxon>
        <taxon>Diplogasteroidea</taxon>
        <taxon>Neodiplogasteridae</taxon>
        <taxon>Pristionchus</taxon>
    </lineage>
</organism>
<protein>
    <submittedName>
        <fullName evidence="1">Uncharacterized protein</fullName>
    </submittedName>
</protein>
<gene>
    <name evidence="1" type="primary">WBGene00304578</name>
</gene>
<name>A0A8R1Z838_PRIPA</name>
<keyword evidence="2" id="KW-1185">Reference proteome</keyword>